<dbReference type="AlphaFoldDB" id="A0A265NCM4"/>
<name>A0A265NCM4_9BACI</name>
<keyword evidence="4" id="KW-1185">Reference proteome</keyword>
<sequence>MEHVAVDLGYGFVKTISSSGKRIVFPALVGKGYDRSITSVLGGTPNDMKSIYIDYLDQDYFVGELATESRSVSRIFERERFSHLYTQILLNTAIQLVTEKENVAISTGLPLDFYQSQAKEFRKTILGIQPEMKWHTGPRAGKNRRININQAMIFPQGASAIFSALINHEGKYNYPYLMGENSLIALIDIGFRTTDYVVVEMQENGSFVPIAKLSGTVDEGTVNLHRDIRQAFKAKTGGADLNEFYINRILVNEILRYKGDHIDFSELIHASKQSIATNIADRLKAVWAEESDLFDGLFLAGGGGELFEPYIQPHFENRLKLITECQFANSIGYLRLGKAISQQHQKKKSG</sequence>
<dbReference type="Pfam" id="PF21522">
    <property type="entry name" value="MreB-like_C"/>
    <property type="match status" value="1"/>
</dbReference>
<accession>A0A265NCM4</accession>
<dbReference type="InterPro" id="IPR040607">
    <property type="entry name" value="ALP_N"/>
</dbReference>
<proteinExistence type="predicted"/>
<dbReference type="InterPro" id="IPR043129">
    <property type="entry name" value="ATPase_NBD"/>
</dbReference>
<gene>
    <name evidence="3" type="ORF">CIL03_08390</name>
</gene>
<evidence type="ECO:0000313" key="4">
    <source>
        <dbReference type="Proteomes" id="UP000216498"/>
    </source>
</evidence>
<evidence type="ECO:0000259" key="2">
    <source>
        <dbReference type="Pfam" id="PF21522"/>
    </source>
</evidence>
<protein>
    <submittedName>
        <fullName evidence="3">Uncharacterized protein</fullName>
    </submittedName>
</protein>
<organism evidence="3 4">
    <name type="scientific">Virgibacillus indicus</name>
    <dbReference type="NCBI Taxonomy" id="2024554"/>
    <lineage>
        <taxon>Bacteria</taxon>
        <taxon>Bacillati</taxon>
        <taxon>Bacillota</taxon>
        <taxon>Bacilli</taxon>
        <taxon>Bacillales</taxon>
        <taxon>Bacillaceae</taxon>
        <taxon>Virgibacillus</taxon>
    </lineage>
</organism>
<dbReference type="InterPro" id="IPR049067">
    <property type="entry name" value="MreB-like_C"/>
</dbReference>
<dbReference type="SUPFAM" id="SSF53067">
    <property type="entry name" value="Actin-like ATPase domain"/>
    <property type="match status" value="2"/>
</dbReference>
<dbReference type="OrthoDB" id="5412507at2"/>
<feature type="domain" description="Actin homologue MreB-like C-terminal" evidence="2">
    <location>
        <begin position="186"/>
        <end position="310"/>
    </location>
</feature>
<dbReference type="EMBL" id="NPMS01000003">
    <property type="protein sequence ID" value="OZU89026.1"/>
    <property type="molecule type" value="Genomic_DNA"/>
</dbReference>
<dbReference type="CDD" id="cd24025">
    <property type="entry name" value="ASKHA_NBD_ParM_pCBH-like"/>
    <property type="match status" value="1"/>
</dbReference>
<dbReference type="RefSeq" id="WP_094885384.1">
    <property type="nucleotide sequence ID" value="NZ_NPMS01000003.1"/>
</dbReference>
<evidence type="ECO:0000259" key="1">
    <source>
        <dbReference type="Pfam" id="PF17989"/>
    </source>
</evidence>
<dbReference type="Proteomes" id="UP000216498">
    <property type="component" value="Unassembled WGS sequence"/>
</dbReference>
<reference evidence="3 4" key="1">
    <citation type="submission" date="2017-08" db="EMBL/GenBank/DDBJ databases">
        <title>Virgibacillus indicus sp. nov. and Virgibacillus profoundi sp. nov, two moderately halophilic bacteria isolated from marine sediment by using the Microfluidic Streak Plate.</title>
        <authorList>
            <person name="Xu B."/>
            <person name="Hu B."/>
            <person name="Wang J."/>
            <person name="Zhu Y."/>
            <person name="Huang L."/>
            <person name="Du W."/>
            <person name="Huang Y."/>
        </authorList>
    </citation>
    <scope>NUCLEOTIDE SEQUENCE [LARGE SCALE GENOMIC DNA]</scope>
    <source>
        <strain evidence="3 4">IO3-P2-C2</strain>
    </source>
</reference>
<evidence type="ECO:0000313" key="3">
    <source>
        <dbReference type="EMBL" id="OZU89026.1"/>
    </source>
</evidence>
<comment type="caution">
    <text evidence="3">The sequence shown here is derived from an EMBL/GenBank/DDBJ whole genome shotgun (WGS) entry which is preliminary data.</text>
</comment>
<feature type="domain" description="Actin-like protein N-terminal" evidence="1">
    <location>
        <begin position="5"/>
        <end position="158"/>
    </location>
</feature>
<dbReference type="Gene3D" id="3.30.420.40">
    <property type="match status" value="2"/>
</dbReference>
<dbReference type="Pfam" id="PF17989">
    <property type="entry name" value="ALP_N"/>
    <property type="match status" value="1"/>
</dbReference>